<protein>
    <recommendedName>
        <fullName evidence="1">DUF4817 domain-containing protein</fullName>
    </recommendedName>
</protein>
<evidence type="ECO:0000259" key="1">
    <source>
        <dbReference type="Pfam" id="PF16087"/>
    </source>
</evidence>
<dbReference type="EMBL" id="CABPRJ010000044">
    <property type="protein sequence ID" value="VVC26752.1"/>
    <property type="molecule type" value="Genomic_DNA"/>
</dbReference>
<reference evidence="2 3" key="1">
    <citation type="submission" date="2019-08" db="EMBL/GenBank/DDBJ databases">
        <authorList>
            <person name="Alioto T."/>
            <person name="Alioto T."/>
            <person name="Gomez Garrido J."/>
        </authorList>
    </citation>
    <scope>NUCLEOTIDE SEQUENCE [LARGE SCALE GENOMIC DNA]</scope>
</reference>
<dbReference type="InterPro" id="IPR032135">
    <property type="entry name" value="DUF4817"/>
</dbReference>
<name>A0A5E4M5Z6_9HEMI</name>
<keyword evidence="3" id="KW-1185">Reference proteome</keyword>
<gene>
    <name evidence="2" type="ORF">CINCED_3A011982</name>
</gene>
<sequence length="108" mass="12319">MKKLSPAQRLQIIQLYYENQRSARIVFRKLRQTYGQHNRSTESTIRSTVIQFSLLDNTRPNRPHPECSEENIVAVAGIVAVMNRFGAVLNSLACRMQRLGVFCGKILA</sequence>
<feature type="domain" description="DUF4817" evidence="1">
    <location>
        <begin position="7"/>
        <end position="52"/>
    </location>
</feature>
<dbReference type="Pfam" id="PF16087">
    <property type="entry name" value="DUF4817"/>
    <property type="match status" value="1"/>
</dbReference>
<dbReference type="Proteomes" id="UP000325440">
    <property type="component" value="Unassembled WGS sequence"/>
</dbReference>
<dbReference type="AlphaFoldDB" id="A0A5E4M5Z6"/>
<proteinExistence type="predicted"/>
<evidence type="ECO:0000313" key="2">
    <source>
        <dbReference type="EMBL" id="VVC26752.1"/>
    </source>
</evidence>
<organism evidence="2 3">
    <name type="scientific">Cinara cedri</name>
    <dbReference type="NCBI Taxonomy" id="506608"/>
    <lineage>
        <taxon>Eukaryota</taxon>
        <taxon>Metazoa</taxon>
        <taxon>Ecdysozoa</taxon>
        <taxon>Arthropoda</taxon>
        <taxon>Hexapoda</taxon>
        <taxon>Insecta</taxon>
        <taxon>Pterygota</taxon>
        <taxon>Neoptera</taxon>
        <taxon>Paraneoptera</taxon>
        <taxon>Hemiptera</taxon>
        <taxon>Sternorrhyncha</taxon>
        <taxon>Aphidomorpha</taxon>
        <taxon>Aphidoidea</taxon>
        <taxon>Aphididae</taxon>
        <taxon>Lachninae</taxon>
        <taxon>Cinara</taxon>
    </lineage>
</organism>
<evidence type="ECO:0000313" key="3">
    <source>
        <dbReference type="Proteomes" id="UP000325440"/>
    </source>
</evidence>
<dbReference type="OrthoDB" id="7953627at2759"/>
<accession>A0A5E4M5Z6</accession>